<reference evidence="1" key="1">
    <citation type="submission" date="2019-08" db="EMBL/GenBank/DDBJ databases">
        <authorList>
            <person name="Kucharzyk K."/>
            <person name="Murdoch R.W."/>
            <person name="Higgins S."/>
            <person name="Loffler F."/>
        </authorList>
    </citation>
    <scope>NUCLEOTIDE SEQUENCE</scope>
</reference>
<evidence type="ECO:0000313" key="1">
    <source>
        <dbReference type="EMBL" id="MPM16284.1"/>
    </source>
</evidence>
<accession>A0A644XQB0</accession>
<name>A0A644XQB0_9ZZZZ</name>
<organism evidence="1">
    <name type="scientific">bioreactor metagenome</name>
    <dbReference type="NCBI Taxonomy" id="1076179"/>
    <lineage>
        <taxon>unclassified sequences</taxon>
        <taxon>metagenomes</taxon>
        <taxon>ecological metagenomes</taxon>
    </lineage>
</organism>
<dbReference type="EMBL" id="VSSQ01002583">
    <property type="protein sequence ID" value="MPM16284.1"/>
    <property type="molecule type" value="Genomic_DNA"/>
</dbReference>
<comment type="caution">
    <text evidence="1">The sequence shown here is derived from an EMBL/GenBank/DDBJ whole genome shotgun (WGS) entry which is preliminary data.</text>
</comment>
<gene>
    <name evidence="1" type="ORF">SDC9_62662</name>
</gene>
<sequence>MVHAQFHRVLAVLFGDARGDHDDGQILQACVGADVACQVEAVHARHFDVGQHHRWTLFLQALQCLQTVGRHAHAVAFALQQTLRHAAHGDGVVDHQHQRYLRRAGRQRHACHRWRIGSRSLACGCRRQRCRLCGFLHLGAEHVGQRHRVVDQHHGTRGQHRHSRHARQARELRAQVLHHDFLVAQHFVHMQCNALCRASQNHHGADLGVHLTAVQRCLQERARPEERQAFATFLKLLRAVGRSQFLRRRAAHHFHQAGRHADGEVARAQHHHLRHRCGQWQHQTEGRSMPHRGGGFDAAAQCVHLGAHHVHSDAATGQAGHLGGRGEARHEDQVGGLDVAHRHVGGDQAALDGLLADAAHVQACTVVAELHRHVVAFLTQRDGDRAAGGLACGHAHVRAFDTVAHAVAQQVFERWRHPVQHATVHFNGAAGDVQLDLLAGFLGRLAHQRVQALGDAVELHHARAQQVALQLAGLAALVDQVVFRTFHGTLQIALHGGHVVHRLGHHAREFLHAGEAVKLQRIEARRSVLGQRQTRLHLRLGLHLDVAQLLAQTLQVAGQIVQRTAHLRHANVQTRTRNHHLARLVDQTIQQLRTHAHALARMGTRGGHLQGQRTRQRRGRCCHRRCRLRLLVRRARCGQRLRRFGLLGLRLKHRSHWCHRRQIGHCGHGDGLGQRLCAHVAQVVERLLQRVQLGEQRLDIVGVCRVLVDVLDVGLHAVGHFAQTHGTGQSCTALEGVQRTQQVAARRQVVWLHGPLAQRAAQHGQQLDRLFLEDREQIGIDHVHRVDVIGGAAAAHLRRYCGGLRLHRLRHGRSNGLLFWHRFGFGFGFGLWLGMGGKRCNHRLLHVIIRCRRGQRIGLCGLRLGQWRHAADQLGVENLVELREQLRARLLEEACRELMQQTADVFRHRREHAHLRGHAELLGLYVLQRMLQRASHLAERCEAHGGRAASQRMRTRDRRLGHRLICLLVPQLQIVDEALRPLFRLAQIDVVQRQRNQQRSDELGALIFGRLDRFCRLNRFCGGLHGLHRVLRLGLLGSSVGHLGLGRCLGGRVCGSGLEHEIGKRLRRGFGVDFVQNQRWRLLRCGLVSLVHKLGLDGVRREELAVLARQVRGHRRGFHGRCGGFVECNGVELVGGNFFGLRHVGDGWPIGLDIQRQIGQSRRLRHHRRLFLRLCTRAQGTLFQLAIQDVLRLCESSRKVEGWQFMRLEIGHQRGGFGCCFGRLGRLDNRCGLGCLRDVLERLLECREVDFLRITGLKQRLHRGRHVGRCGLQGVQLERQRGTEIQRRCIGDIESDRRFGECFGDNLGRSFDCCFGHDFRCGDNVRHSIGCSGFGDGSAQHQRHQTTFRAHGIGRDGERLGVPCAGCARSNVFHPAAKGIQRVLRQRQQIGLHRLLFGQPGVEHLLHRPGGFAEVVESDHARATLEGMECAAQRGLLAQVCRCVAQCLDGGRAVADDFARFFQEDLQQFVVFFARRRHRRRNRRLNRLHRDGDG</sequence>
<proteinExistence type="predicted"/>
<protein>
    <submittedName>
        <fullName evidence="1">Uncharacterized protein</fullName>
    </submittedName>
</protein>